<feature type="active site" description="O-(5'-phospho-DNA)-serine intermediate" evidence="5 6">
    <location>
        <position position="10"/>
    </location>
</feature>
<dbReference type="SMART" id="SM00857">
    <property type="entry name" value="Resolvase"/>
    <property type="match status" value="1"/>
</dbReference>
<evidence type="ECO:0000256" key="4">
    <source>
        <dbReference type="ARBA" id="ARBA00023172"/>
    </source>
</evidence>
<evidence type="ECO:0000256" key="3">
    <source>
        <dbReference type="ARBA" id="ARBA00023125"/>
    </source>
</evidence>
<dbReference type="EMBL" id="FNWV01000003">
    <property type="protein sequence ID" value="SEH50760.1"/>
    <property type="molecule type" value="Genomic_DNA"/>
</dbReference>
<comment type="similarity">
    <text evidence="1">Belongs to the site-specific recombinase resolvase family.</text>
</comment>
<dbReference type="PANTHER" id="PTHR30461:SF26">
    <property type="entry name" value="RESOLVASE HOMOLOG YNEB"/>
    <property type="match status" value="1"/>
</dbReference>
<name>A0A1H6IMA7_RUMFL</name>
<dbReference type="InterPro" id="IPR036162">
    <property type="entry name" value="Resolvase-like_N_sf"/>
</dbReference>
<accession>A0A1H6IMA7</accession>
<dbReference type="InterPro" id="IPR006118">
    <property type="entry name" value="Recombinase_CS"/>
</dbReference>
<feature type="domain" description="Resolvase/invertase-type recombinase catalytic" evidence="7">
    <location>
        <begin position="2"/>
        <end position="135"/>
    </location>
</feature>
<organism evidence="8 9">
    <name type="scientific">Ruminococcus flavefaciens</name>
    <dbReference type="NCBI Taxonomy" id="1265"/>
    <lineage>
        <taxon>Bacteria</taxon>
        <taxon>Bacillati</taxon>
        <taxon>Bacillota</taxon>
        <taxon>Clostridia</taxon>
        <taxon>Eubacteriales</taxon>
        <taxon>Oscillospiraceae</taxon>
        <taxon>Ruminococcus</taxon>
    </lineage>
</organism>
<evidence type="ECO:0000256" key="2">
    <source>
        <dbReference type="ARBA" id="ARBA00022908"/>
    </source>
</evidence>
<dbReference type="SUPFAM" id="SSF53041">
    <property type="entry name" value="Resolvase-like"/>
    <property type="match status" value="1"/>
</dbReference>
<dbReference type="Pfam" id="PF00239">
    <property type="entry name" value="Resolvase"/>
    <property type="match status" value="1"/>
</dbReference>
<dbReference type="AlphaFoldDB" id="A0A1H6IMA7"/>
<dbReference type="RefSeq" id="WP_074715024.1">
    <property type="nucleotide sequence ID" value="NZ_FNWV01000003.1"/>
</dbReference>
<dbReference type="InterPro" id="IPR006119">
    <property type="entry name" value="Resolv_N"/>
</dbReference>
<sequence length="190" mass="22232">MGRIGYIRVSTEHQETARQEALMEQYQVERVFAEKISGRNADRPELKAMLEYVREGDTLYIESISRLGRSTRDLLNIIDVLQKKGVTLVSSKENIDTNTPQGRFVLSIFAALSELEREQTLERQREGIAIAKSQGKYKGRQPLPIDWEKFGQLYEQWKSGTITAVWFQKEMGLRANTFYRRLKEYERKYT</sequence>
<dbReference type="InterPro" id="IPR050639">
    <property type="entry name" value="SSR_resolvase"/>
</dbReference>
<keyword evidence="4" id="KW-0233">DNA recombination</keyword>
<keyword evidence="3" id="KW-0238">DNA-binding</keyword>
<dbReference type="FunFam" id="3.40.50.1390:FF:000001">
    <property type="entry name" value="DNA recombinase"/>
    <property type="match status" value="1"/>
</dbReference>
<dbReference type="CDD" id="cd03768">
    <property type="entry name" value="SR_ResInv"/>
    <property type="match status" value="1"/>
</dbReference>
<dbReference type="GO" id="GO:0015074">
    <property type="term" value="P:DNA integration"/>
    <property type="evidence" value="ECO:0007669"/>
    <property type="project" value="UniProtKB-KW"/>
</dbReference>
<evidence type="ECO:0000256" key="5">
    <source>
        <dbReference type="PIRSR" id="PIRSR606118-50"/>
    </source>
</evidence>
<dbReference type="PROSITE" id="PS00397">
    <property type="entry name" value="RECOMBINASES_1"/>
    <property type="match status" value="1"/>
</dbReference>
<dbReference type="GO" id="GO:0003677">
    <property type="term" value="F:DNA binding"/>
    <property type="evidence" value="ECO:0007669"/>
    <property type="project" value="UniProtKB-KW"/>
</dbReference>
<dbReference type="Proteomes" id="UP000183190">
    <property type="component" value="Unassembled WGS sequence"/>
</dbReference>
<gene>
    <name evidence="8" type="ORF">SAMN02910265_01073</name>
</gene>
<protein>
    <submittedName>
        <fullName evidence="8">Site-specific DNA recombinase</fullName>
    </submittedName>
</protein>
<evidence type="ECO:0000256" key="6">
    <source>
        <dbReference type="PROSITE-ProRule" id="PRU10137"/>
    </source>
</evidence>
<evidence type="ECO:0000313" key="8">
    <source>
        <dbReference type="EMBL" id="SEH50760.1"/>
    </source>
</evidence>
<proteinExistence type="inferred from homology"/>
<evidence type="ECO:0000259" key="7">
    <source>
        <dbReference type="PROSITE" id="PS51736"/>
    </source>
</evidence>
<dbReference type="OrthoDB" id="9797501at2"/>
<dbReference type="Gene3D" id="3.40.50.1390">
    <property type="entry name" value="Resolvase, N-terminal catalytic domain"/>
    <property type="match status" value="1"/>
</dbReference>
<reference evidence="8 9" key="1">
    <citation type="submission" date="2016-10" db="EMBL/GenBank/DDBJ databases">
        <authorList>
            <person name="de Groot N.N."/>
        </authorList>
    </citation>
    <scope>NUCLEOTIDE SEQUENCE [LARGE SCALE GENOMIC DNA]</scope>
    <source>
        <strain evidence="8 9">YAD2003</strain>
    </source>
</reference>
<dbReference type="GO" id="GO:0000150">
    <property type="term" value="F:DNA strand exchange activity"/>
    <property type="evidence" value="ECO:0007669"/>
    <property type="project" value="InterPro"/>
</dbReference>
<dbReference type="PROSITE" id="PS51736">
    <property type="entry name" value="RECOMBINASES_3"/>
    <property type="match status" value="1"/>
</dbReference>
<dbReference type="PANTHER" id="PTHR30461">
    <property type="entry name" value="DNA-INVERTASE FROM LAMBDOID PROPHAGE"/>
    <property type="match status" value="1"/>
</dbReference>
<keyword evidence="2" id="KW-0229">DNA integration</keyword>
<evidence type="ECO:0000313" key="9">
    <source>
        <dbReference type="Proteomes" id="UP000183190"/>
    </source>
</evidence>
<evidence type="ECO:0000256" key="1">
    <source>
        <dbReference type="ARBA" id="ARBA00009913"/>
    </source>
</evidence>